<dbReference type="SUPFAM" id="SSF46689">
    <property type="entry name" value="Homeodomain-like"/>
    <property type="match status" value="2"/>
</dbReference>
<evidence type="ECO:0000256" key="3">
    <source>
        <dbReference type="ARBA" id="ARBA00023163"/>
    </source>
</evidence>
<dbReference type="PRINTS" id="PR00032">
    <property type="entry name" value="HTHARAC"/>
</dbReference>
<dbReference type="InterPro" id="IPR018060">
    <property type="entry name" value="HTH_AraC"/>
</dbReference>
<keyword evidence="1" id="KW-0805">Transcription regulation</keyword>
<comment type="caution">
    <text evidence="5">The sequence shown here is derived from an EMBL/GenBank/DDBJ whole genome shotgun (WGS) entry which is preliminary data.</text>
</comment>
<keyword evidence="2" id="KW-0238">DNA-binding</keyword>
<organism evidence="5 6">
    <name type="scientific">Mesorhizobium dulcispinae</name>
    <dbReference type="NCBI Taxonomy" id="3072316"/>
    <lineage>
        <taxon>Bacteria</taxon>
        <taxon>Pseudomonadati</taxon>
        <taxon>Pseudomonadota</taxon>
        <taxon>Alphaproteobacteria</taxon>
        <taxon>Hyphomicrobiales</taxon>
        <taxon>Phyllobacteriaceae</taxon>
        <taxon>Mesorhizobium</taxon>
    </lineage>
</organism>
<dbReference type="Pfam" id="PF12833">
    <property type="entry name" value="HTH_18"/>
    <property type="match status" value="1"/>
</dbReference>
<dbReference type="EMBL" id="JAVIIZ010000019">
    <property type="protein sequence ID" value="MDX8475394.1"/>
    <property type="molecule type" value="Genomic_DNA"/>
</dbReference>
<dbReference type="InterPro" id="IPR050204">
    <property type="entry name" value="AraC_XylS_family_regulators"/>
</dbReference>
<dbReference type="PROSITE" id="PS00041">
    <property type="entry name" value="HTH_ARAC_FAMILY_1"/>
    <property type="match status" value="1"/>
</dbReference>
<dbReference type="Gene3D" id="1.10.10.60">
    <property type="entry name" value="Homeodomain-like"/>
    <property type="match status" value="1"/>
</dbReference>
<evidence type="ECO:0000256" key="1">
    <source>
        <dbReference type="ARBA" id="ARBA00023015"/>
    </source>
</evidence>
<dbReference type="InterPro" id="IPR020449">
    <property type="entry name" value="Tscrpt_reg_AraC-type_HTH"/>
</dbReference>
<reference evidence="5 6" key="1">
    <citation type="submission" date="2023-08" db="EMBL/GenBank/DDBJ databases">
        <title>Implementing the SeqCode for naming new Mesorhizobium species isolated from Vachellia karroo root nodules.</title>
        <authorList>
            <person name="Van Lill M."/>
        </authorList>
    </citation>
    <scope>NUCLEOTIDE SEQUENCE [LARGE SCALE GENOMIC DNA]</scope>
    <source>
        <strain evidence="5 6">VK23A</strain>
    </source>
</reference>
<dbReference type="InterPro" id="IPR009057">
    <property type="entry name" value="Homeodomain-like_sf"/>
</dbReference>
<dbReference type="PANTHER" id="PTHR46796">
    <property type="entry name" value="HTH-TYPE TRANSCRIPTIONAL ACTIVATOR RHAS-RELATED"/>
    <property type="match status" value="1"/>
</dbReference>
<gene>
    <name evidence="5" type="ORF">RFM27_25195</name>
</gene>
<dbReference type="SMART" id="SM00342">
    <property type="entry name" value="HTH_ARAC"/>
    <property type="match status" value="1"/>
</dbReference>
<keyword evidence="3" id="KW-0804">Transcription</keyword>
<dbReference type="InterPro" id="IPR018062">
    <property type="entry name" value="HTH_AraC-typ_CS"/>
</dbReference>
<evidence type="ECO:0000259" key="4">
    <source>
        <dbReference type="PROSITE" id="PS01124"/>
    </source>
</evidence>
<proteinExistence type="predicted"/>
<evidence type="ECO:0000313" key="5">
    <source>
        <dbReference type="EMBL" id="MDX8475394.1"/>
    </source>
</evidence>
<accession>A0ABU4XKX2</accession>
<evidence type="ECO:0000256" key="2">
    <source>
        <dbReference type="ARBA" id="ARBA00023125"/>
    </source>
</evidence>
<dbReference type="PROSITE" id="PS01124">
    <property type="entry name" value="HTH_ARAC_FAMILY_2"/>
    <property type="match status" value="1"/>
</dbReference>
<evidence type="ECO:0000313" key="6">
    <source>
        <dbReference type="Proteomes" id="UP001271780"/>
    </source>
</evidence>
<name>A0ABU4XKX2_9HYPH</name>
<dbReference type="SUPFAM" id="SSF54427">
    <property type="entry name" value="NTF2-like"/>
    <property type="match status" value="1"/>
</dbReference>
<feature type="domain" description="HTH araC/xylS-type" evidence="4">
    <location>
        <begin position="131"/>
        <end position="229"/>
    </location>
</feature>
<dbReference type="InterPro" id="IPR032710">
    <property type="entry name" value="NTF2-like_dom_sf"/>
</dbReference>
<dbReference type="Proteomes" id="UP001271780">
    <property type="component" value="Unassembled WGS sequence"/>
</dbReference>
<dbReference type="RefSeq" id="WP_320318280.1">
    <property type="nucleotide sequence ID" value="NZ_JAVIIX010000018.1"/>
</dbReference>
<sequence>MARLWMDSYRIAWQNQDSKLINQLYAANGRNYRGGPFSRAITKDDMITYWQQLTECQSENFLDFELVAAFEDRAFVLWRCLTTHPISRTRTCGTGAFILKFDGAACLEKVQWCVWSPFRTAAPAVPLSKVREAIRTIEESLGERVTISELAQASRLSIRHATRLVRLFTGFSPHQYLLRRRIVRARERLAWTDEPIVEIALDLGFASQSHFISAFKQITAFTPADYRARCSSTQEGPVKSWVRSLWGLTSAADTASLVQLFNMPVFHPAIPSGKLKQLCERKMRLEVLADTPSMALVHWALADTGDADCAMPSGSGVFHLTFTPEGTCRSLYNYSQWD</sequence>
<protein>
    <submittedName>
        <fullName evidence="5">Helix-turn-helix domain-containing protein</fullName>
    </submittedName>
</protein>
<keyword evidence="6" id="KW-1185">Reference proteome</keyword>